<proteinExistence type="predicted"/>
<keyword evidence="6 9" id="KW-1133">Transmembrane helix</keyword>
<dbReference type="Pfam" id="PF13231">
    <property type="entry name" value="PMT_2"/>
    <property type="match status" value="1"/>
</dbReference>
<keyword evidence="3" id="KW-0328">Glycosyltransferase</keyword>
<name>A0A5S4W071_9BRAD</name>
<keyword evidence="2" id="KW-1003">Cell membrane</keyword>
<feature type="transmembrane region" description="Helical" evidence="9">
    <location>
        <begin position="163"/>
        <end position="188"/>
    </location>
</feature>
<dbReference type="PANTHER" id="PTHR33908">
    <property type="entry name" value="MANNOSYLTRANSFERASE YKCB-RELATED"/>
    <property type="match status" value="1"/>
</dbReference>
<evidence type="ECO:0000259" key="10">
    <source>
        <dbReference type="Pfam" id="PF13231"/>
    </source>
</evidence>
<feature type="transmembrane region" description="Helical" evidence="9">
    <location>
        <begin position="57"/>
        <end position="78"/>
    </location>
</feature>
<evidence type="ECO:0000256" key="5">
    <source>
        <dbReference type="ARBA" id="ARBA00022692"/>
    </source>
</evidence>
<dbReference type="AlphaFoldDB" id="A0A5S4W071"/>
<protein>
    <submittedName>
        <fullName evidence="11">Glycosyltransferase family 39 protein</fullName>
    </submittedName>
</protein>
<evidence type="ECO:0000256" key="2">
    <source>
        <dbReference type="ARBA" id="ARBA00022475"/>
    </source>
</evidence>
<feature type="transmembrane region" description="Helical" evidence="9">
    <location>
        <begin position="243"/>
        <end position="263"/>
    </location>
</feature>
<dbReference type="Proteomes" id="UP000324853">
    <property type="component" value="Unassembled WGS sequence"/>
</dbReference>
<evidence type="ECO:0000256" key="4">
    <source>
        <dbReference type="ARBA" id="ARBA00022679"/>
    </source>
</evidence>
<evidence type="ECO:0000256" key="9">
    <source>
        <dbReference type="SAM" id="Phobius"/>
    </source>
</evidence>
<dbReference type="PANTHER" id="PTHR33908:SF11">
    <property type="entry name" value="MEMBRANE PROTEIN"/>
    <property type="match status" value="1"/>
</dbReference>
<feature type="transmembrane region" description="Helical" evidence="9">
    <location>
        <begin position="354"/>
        <end position="373"/>
    </location>
</feature>
<gene>
    <name evidence="11" type="ORF">FXB38_36325</name>
</gene>
<accession>A0A5S4W071</accession>
<keyword evidence="4 11" id="KW-0808">Transferase</keyword>
<keyword evidence="5 9" id="KW-0812">Transmembrane</keyword>
<keyword evidence="12" id="KW-1185">Reference proteome</keyword>
<organism evidence="11 12">
    <name type="scientific">Bradyrhizobium cytisi</name>
    <dbReference type="NCBI Taxonomy" id="515489"/>
    <lineage>
        <taxon>Bacteria</taxon>
        <taxon>Pseudomonadati</taxon>
        <taxon>Pseudomonadota</taxon>
        <taxon>Alphaproteobacteria</taxon>
        <taxon>Hyphomicrobiales</taxon>
        <taxon>Nitrobacteraceae</taxon>
        <taxon>Bradyrhizobium</taxon>
    </lineage>
</organism>
<dbReference type="EMBL" id="VSSR01000075">
    <property type="protein sequence ID" value="TYL73642.1"/>
    <property type="molecule type" value="Genomic_DNA"/>
</dbReference>
<keyword evidence="7 9" id="KW-0472">Membrane</keyword>
<feature type="transmembrane region" description="Helical" evidence="9">
    <location>
        <begin position="200"/>
        <end position="231"/>
    </location>
</feature>
<evidence type="ECO:0000256" key="8">
    <source>
        <dbReference type="SAM" id="MobiDB-lite"/>
    </source>
</evidence>
<reference evidence="11 12" key="1">
    <citation type="submission" date="2019-08" db="EMBL/GenBank/DDBJ databases">
        <title>Bradyrhizobium hipponensis sp. nov., a rhizobium isolated from a Lupinus angustifolius root nodule in Tunisia.</title>
        <authorList>
            <person name="Off K."/>
            <person name="Rejili M."/>
            <person name="Mars M."/>
            <person name="Brachmann A."/>
            <person name="Marin M."/>
        </authorList>
    </citation>
    <scope>NUCLEOTIDE SEQUENCE [LARGE SCALE GENOMIC DNA]</scope>
    <source>
        <strain evidence="11 12">CTAW11</strain>
    </source>
</reference>
<dbReference type="OrthoDB" id="9811222at2"/>
<evidence type="ECO:0000256" key="6">
    <source>
        <dbReference type="ARBA" id="ARBA00022989"/>
    </source>
</evidence>
<sequence>MVGTAPERLLPTPRFSPGHRRQHPPTLTPPPNSGKSAAVTIAPDITVKPDGASRRPLVMAALVIAAMTVLRIVYASAIELRTDEAYYWTWSKEATLSFLDHPPGVAWLIRFGTAIFGDTVLGVRFGGIVAMLVTQCLLADIVRRLTHDVRAIVVAVLMPEAALYYGLLMAKVAPDVVMIPFAVAMTWSLVRLAQSGDGRWWLAAGLFAGLSLLSKFTAIMFAPAVAAFLLVPDWRWRWLRSPYPWLAVLIAIAMFSPVLIWNAQHDWASFRFQGVRATANYGISLRTIGDYIGLQFGLVGFVLLPVVLLGLAMTAWRGYRRREPVAILLSTAVLVPFGYFFFKSLTLRVGDTWPMFMWPIGFAAAAVNLAMMPREGCSAWMIRSSIFWAKAALVSGIAFVVIVFLYYVAAPWNFIGKMDPIGAEAGYEQVAARAQAALDETGATWIATTDYRTYAMMRWLFRGRAPVVEINERGRFQGFRDPGMDRIRGQTGIYIGRQPDDHSPLWESIPARRETLGRVERRWRGVLIDTYTIDKLSGWTPELSPPKDSPLFQWRVLALRATPRPLSFAADPSRDPTASAAAGRRTAAVL</sequence>
<dbReference type="InterPro" id="IPR050297">
    <property type="entry name" value="LipidA_mod_glycosyltrf_83"/>
</dbReference>
<feature type="region of interest" description="Disordered" evidence="8">
    <location>
        <begin position="567"/>
        <end position="590"/>
    </location>
</feature>
<evidence type="ECO:0000256" key="1">
    <source>
        <dbReference type="ARBA" id="ARBA00004651"/>
    </source>
</evidence>
<comment type="caution">
    <text evidence="11">The sequence shown here is derived from an EMBL/GenBank/DDBJ whole genome shotgun (WGS) entry which is preliminary data.</text>
</comment>
<feature type="transmembrane region" description="Helical" evidence="9">
    <location>
        <begin position="385"/>
        <end position="409"/>
    </location>
</feature>
<evidence type="ECO:0000313" key="12">
    <source>
        <dbReference type="Proteomes" id="UP000324853"/>
    </source>
</evidence>
<dbReference type="InterPro" id="IPR038731">
    <property type="entry name" value="RgtA/B/C-like"/>
</dbReference>
<feature type="compositionally biased region" description="Low complexity" evidence="8">
    <location>
        <begin position="577"/>
        <end position="590"/>
    </location>
</feature>
<dbReference type="GO" id="GO:0005886">
    <property type="term" value="C:plasma membrane"/>
    <property type="evidence" value="ECO:0007669"/>
    <property type="project" value="UniProtKB-SubCell"/>
</dbReference>
<feature type="region of interest" description="Disordered" evidence="8">
    <location>
        <begin position="1"/>
        <end position="36"/>
    </location>
</feature>
<feature type="transmembrane region" description="Helical" evidence="9">
    <location>
        <begin position="121"/>
        <end position="142"/>
    </location>
</feature>
<dbReference type="GO" id="GO:0016763">
    <property type="term" value="F:pentosyltransferase activity"/>
    <property type="evidence" value="ECO:0007669"/>
    <property type="project" value="TreeGrafter"/>
</dbReference>
<feature type="transmembrane region" description="Helical" evidence="9">
    <location>
        <begin position="325"/>
        <end position="342"/>
    </location>
</feature>
<evidence type="ECO:0000256" key="3">
    <source>
        <dbReference type="ARBA" id="ARBA00022676"/>
    </source>
</evidence>
<evidence type="ECO:0000313" key="11">
    <source>
        <dbReference type="EMBL" id="TYL73642.1"/>
    </source>
</evidence>
<evidence type="ECO:0000256" key="7">
    <source>
        <dbReference type="ARBA" id="ARBA00023136"/>
    </source>
</evidence>
<feature type="domain" description="Glycosyltransferase RgtA/B/C/D-like" evidence="10">
    <location>
        <begin position="100"/>
        <end position="261"/>
    </location>
</feature>
<dbReference type="GO" id="GO:0009103">
    <property type="term" value="P:lipopolysaccharide biosynthetic process"/>
    <property type="evidence" value="ECO:0007669"/>
    <property type="project" value="UniProtKB-ARBA"/>
</dbReference>
<feature type="transmembrane region" description="Helical" evidence="9">
    <location>
        <begin position="291"/>
        <end position="313"/>
    </location>
</feature>
<comment type="subcellular location">
    <subcellularLocation>
        <location evidence="1">Cell membrane</location>
        <topology evidence="1">Multi-pass membrane protein</topology>
    </subcellularLocation>
</comment>